<sequence>MSDLWCFLSGPAGRIVGYARSSYDSTSPMVGLDMGGTSTDVSRYGGLFEHAFKANTAGVSIRIPQLDNNTVASGGKGILF</sequence>
<evidence type="ECO:0000313" key="2">
    <source>
        <dbReference type="EMBL" id="KAJ9150010.1"/>
    </source>
</evidence>
<name>A0AA38RKY3_9PEZI</name>
<dbReference type="PANTHER" id="PTHR11365:SF26">
    <property type="entry name" value="5-OXOPROLINASE"/>
    <property type="match status" value="1"/>
</dbReference>
<dbReference type="Pfam" id="PF01968">
    <property type="entry name" value="Hydantoinase_A"/>
    <property type="match status" value="1"/>
</dbReference>
<dbReference type="Proteomes" id="UP001174694">
    <property type="component" value="Unassembled WGS sequence"/>
</dbReference>
<keyword evidence="3" id="KW-1185">Reference proteome</keyword>
<dbReference type="GO" id="GO:0017168">
    <property type="term" value="F:5-oxoprolinase (ATP-hydrolyzing) activity"/>
    <property type="evidence" value="ECO:0007669"/>
    <property type="project" value="TreeGrafter"/>
</dbReference>
<dbReference type="InterPro" id="IPR045079">
    <property type="entry name" value="Oxoprolinase-like"/>
</dbReference>
<comment type="caution">
    <text evidence="2">The sequence shown here is derived from an EMBL/GenBank/DDBJ whole genome shotgun (WGS) entry which is preliminary data.</text>
</comment>
<reference evidence="2" key="1">
    <citation type="submission" date="2022-07" db="EMBL/GenBank/DDBJ databases">
        <title>Fungi with potential for degradation of polypropylene.</title>
        <authorList>
            <person name="Gostincar C."/>
        </authorList>
    </citation>
    <scope>NUCLEOTIDE SEQUENCE</scope>
    <source>
        <strain evidence="2">EXF-13308</strain>
    </source>
</reference>
<dbReference type="EMBL" id="JANBVO010000009">
    <property type="protein sequence ID" value="KAJ9150010.1"/>
    <property type="molecule type" value="Genomic_DNA"/>
</dbReference>
<dbReference type="GO" id="GO:0005829">
    <property type="term" value="C:cytosol"/>
    <property type="evidence" value="ECO:0007669"/>
    <property type="project" value="TreeGrafter"/>
</dbReference>
<feature type="domain" description="Hydantoinase A/oxoprolinase" evidence="1">
    <location>
        <begin position="7"/>
        <end position="79"/>
    </location>
</feature>
<evidence type="ECO:0000259" key="1">
    <source>
        <dbReference type="Pfam" id="PF01968"/>
    </source>
</evidence>
<gene>
    <name evidence="2" type="ORF">NKR23_g4019</name>
</gene>
<dbReference type="InterPro" id="IPR002821">
    <property type="entry name" value="Hydantoinase_A"/>
</dbReference>
<evidence type="ECO:0000313" key="3">
    <source>
        <dbReference type="Proteomes" id="UP001174694"/>
    </source>
</evidence>
<organism evidence="2 3">
    <name type="scientific">Pleurostoma richardsiae</name>
    <dbReference type="NCBI Taxonomy" id="41990"/>
    <lineage>
        <taxon>Eukaryota</taxon>
        <taxon>Fungi</taxon>
        <taxon>Dikarya</taxon>
        <taxon>Ascomycota</taxon>
        <taxon>Pezizomycotina</taxon>
        <taxon>Sordariomycetes</taxon>
        <taxon>Sordariomycetidae</taxon>
        <taxon>Calosphaeriales</taxon>
        <taxon>Pleurostomataceae</taxon>
        <taxon>Pleurostoma</taxon>
    </lineage>
</organism>
<dbReference type="PANTHER" id="PTHR11365">
    <property type="entry name" value="5-OXOPROLINASE RELATED"/>
    <property type="match status" value="1"/>
</dbReference>
<accession>A0AA38RKY3</accession>
<proteinExistence type="predicted"/>
<protein>
    <recommendedName>
        <fullName evidence="1">Hydantoinase A/oxoprolinase domain-containing protein</fullName>
    </recommendedName>
</protein>
<dbReference type="AlphaFoldDB" id="A0AA38RKY3"/>
<dbReference type="GO" id="GO:0006749">
    <property type="term" value="P:glutathione metabolic process"/>
    <property type="evidence" value="ECO:0007669"/>
    <property type="project" value="TreeGrafter"/>
</dbReference>